<protein>
    <submittedName>
        <fullName evidence="1">Uncharacterized protein</fullName>
    </submittedName>
</protein>
<evidence type="ECO:0000313" key="1">
    <source>
        <dbReference type="EMBL" id="CAB5218726.1"/>
    </source>
</evidence>
<accession>A0A6J7WLM0</accession>
<organism evidence="1">
    <name type="scientific">uncultured Caudovirales phage</name>
    <dbReference type="NCBI Taxonomy" id="2100421"/>
    <lineage>
        <taxon>Viruses</taxon>
        <taxon>Duplodnaviria</taxon>
        <taxon>Heunggongvirae</taxon>
        <taxon>Uroviricota</taxon>
        <taxon>Caudoviricetes</taxon>
        <taxon>Peduoviridae</taxon>
        <taxon>Maltschvirus</taxon>
        <taxon>Maltschvirus maltsch</taxon>
    </lineage>
</organism>
<name>A0A6J7WLM0_9CAUD</name>
<gene>
    <name evidence="1" type="ORF">UFOVP218_93</name>
</gene>
<proteinExistence type="predicted"/>
<dbReference type="EMBL" id="LR798261">
    <property type="protein sequence ID" value="CAB5218726.1"/>
    <property type="molecule type" value="Genomic_DNA"/>
</dbReference>
<sequence>MGLSIMLNKLKSAFGGFIDILTKIQTIRAEAFVKNGHRMW</sequence>
<reference evidence="1" key="1">
    <citation type="submission" date="2020-05" db="EMBL/GenBank/DDBJ databases">
        <authorList>
            <person name="Chiriac C."/>
            <person name="Salcher M."/>
            <person name="Ghai R."/>
            <person name="Kavagutti S V."/>
        </authorList>
    </citation>
    <scope>NUCLEOTIDE SEQUENCE</scope>
</reference>